<accession>A0A0H5QLI4</accession>
<reference evidence="2" key="1">
    <citation type="submission" date="2015-04" db="EMBL/GenBank/DDBJ databases">
        <title>The genome sequence of the plant pathogenic Rhizarian Plasmodiophora brassicae reveals insights in its biotrophic life cycle and the origin of chitin synthesis.</title>
        <authorList>
            <person name="Schwelm A."/>
            <person name="Fogelqvist J."/>
            <person name="Knaust A."/>
            <person name="Julke S."/>
            <person name="Lilja T."/>
            <person name="Dhandapani V."/>
            <person name="Bonilla-Rosso G."/>
            <person name="Karlsson M."/>
            <person name="Shevchenko A."/>
            <person name="Choi S.R."/>
            <person name="Kim H.G."/>
            <person name="Park J.Y."/>
            <person name="Lim Y.P."/>
            <person name="Ludwig-Muller J."/>
            <person name="Dixelius C."/>
        </authorList>
    </citation>
    <scope>NUCLEOTIDE SEQUENCE</scope>
    <source>
        <tissue evidence="2">Potato root galls</tissue>
    </source>
</reference>
<dbReference type="SUPFAM" id="SSF55729">
    <property type="entry name" value="Acyl-CoA N-acyltransferases (Nat)"/>
    <property type="match status" value="1"/>
</dbReference>
<dbReference type="InterPro" id="IPR052742">
    <property type="entry name" value="Mito_N-acetyltransferase"/>
</dbReference>
<dbReference type="GO" id="GO:0016747">
    <property type="term" value="F:acyltransferase activity, transferring groups other than amino-acyl groups"/>
    <property type="evidence" value="ECO:0007669"/>
    <property type="project" value="InterPro"/>
</dbReference>
<protein>
    <recommendedName>
        <fullName evidence="1">N-acetyltransferase domain-containing protein</fullName>
    </recommendedName>
</protein>
<name>A0A0H5QLI4_9EUKA</name>
<dbReference type="CDD" id="cd04301">
    <property type="entry name" value="NAT_SF"/>
    <property type="match status" value="1"/>
</dbReference>
<dbReference type="AlphaFoldDB" id="A0A0H5QLI4"/>
<evidence type="ECO:0000313" key="2">
    <source>
        <dbReference type="EMBL" id="CRZ02858.1"/>
    </source>
</evidence>
<feature type="domain" description="N-acetyltransferase" evidence="1">
    <location>
        <begin position="30"/>
        <end position="190"/>
    </location>
</feature>
<dbReference type="Pfam" id="PF00583">
    <property type="entry name" value="Acetyltransf_1"/>
    <property type="match status" value="1"/>
</dbReference>
<proteinExistence type="predicted"/>
<dbReference type="PANTHER" id="PTHR43138:SF1">
    <property type="entry name" value="N-ACETYLTRANSFERASE ACA1"/>
    <property type="match status" value="1"/>
</dbReference>
<dbReference type="GO" id="GO:0005634">
    <property type="term" value="C:nucleus"/>
    <property type="evidence" value="ECO:0007669"/>
    <property type="project" value="TreeGrafter"/>
</dbReference>
<dbReference type="InterPro" id="IPR016181">
    <property type="entry name" value="Acyl_CoA_acyltransferase"/>
</dbReference>
<dbReference type="InterPro" id="IPR000182">
    <property type="entry name" value="GNAT_dom"/>
</dbReference>
<dbReference type="PROSITE" id="PS51186">
    <property type="entry name" value="GNAT"/>
    <property type="match status" value="1"/>
</dbReference>
<dbReference type="Gene3D" id="3.40.630.30">
    <property type="match status" value="1"/>
</dbReference>
<dbReference type="PANTHER" id="PTHR43138">
    <property type="entry name" value="ACETYLTRANSFERASE, GNAT FAMILY"/>
    <property type="match status" value="1"/>
</dbReference>
<organism evidence="2">
    <name type="scientific">Spongospora subterranea</name>
    <dbReference type="NCBI Taxonomy" id="70186"/>
    <lineage>
        <taxon>Eukaryota</taxon>
        <taxon>Sar</taxon>
        <taxon>Rhizaria</taxon>
        <taxon>Endomyxa</taxon>
        <taxon>Phytomyxea</taxon>
        <taxon>Plasmodiophorida</taxon>
        <taxon>Plasmodiophoridae</taxon>
        <taxon>Spongospora</taxon>
    </lineage>
</organism>
<evidence type="ECO:0000259" key="1">
    <source>
        <dbReference type="PROSITE" id="PS51186"/>
    </source>
</evidence>
<sequence>MTCYVLGDCLPMKHDVELPIRGRLSDGRELWINPLNRDNRAHLSAVNDMLNEEVISGTYPQDSPMDFDQFMAYYCSHHVFTALLADEVIGAFYIKPNYPGRCAHICNGGFLVDKRFRRQGVGNLMADAFEVLAPACGYDAAFFNLVFEDNPGSIALWEMKDYKRMGVVPDAKRCLDGTSVNAIMFYKRFNQASEKPH</sequence>
<dbReference type="EMBL" id="HACM01002416">
    <property type="protein sequence ID" value="CRZ02858.1"/>
    <property type="molecule type" value="Transcribed_RNA"/>
</dbReference>